<organism evidence="2 3">
    <name type="scientific">Arctia plantaginis</name>
    <name type="common">Wood tiger moth</name>
    <name type="synonym">Phalaena plantaginis</name>
    <dbReference type="NCBI Taxonomy" id="874455"/>
    <lineage>
        <taxon>Eukaryota</taxon>
        <taxon>Metazoa</taxon>
        <taxon>Ecdysozoa</taxon>
        <taxon>Arthropoda</taxon>
        <taxon>Hexapoda</taxon>
        <taxon>Insecta</taxon>
        <taxon>Pterygota</taxon>
        <taxon>Neoptera</taxon>
        <taxon>Endopterygota</taxon>
        <taxon>Lepidoptera</taxon>
        <taxon>Glossata</taxon>
        <taxon>Ditrysia</taxon>
        <taxon>Noctuoidea</taxon>
        <taxon>Erebidae</taxon>
        <taxon>Arctiinae</taxon>
        <taxon>Arctia</taxon>
    </lineage>
</organism>
<dbReference type="OrthoDB" id="10256829at2759"/>
<keyword evidence="1" id="KW-0812">Transmembrane</keyword>
<protein>
    <submittedName>
        <fullName evidence="2">Uncharacterized protein</fullName>
    </submittedName>
</protein>
<proteinExistence type="predicted"/>
<feature type="transmembrane region" description="Helical" evidence="1">
    <location>
        <begin position="824"/>
        <end position="845"/>
    </location>
</feature>
<keyword evidence="1" id="KW-1133">Transmembrane helix</keyword>
<dbReference type="AlphaFoldDB" id="A0A8S1A020"/>
<keyword evidence="3" id="KW-1185">Reference proteome</keyword>
<dbReference type="PROSITE" id="PS51257">
    <property type="entry name" value="PROKAR_LIPOPROTEIN"/>
    <property type="match status" value="1"/>
</dbReference>
<evidence type="ECO:0000313" key="2">
    <source>
        <dbReference type="EMBL" id="CAB3239914.1"/>
    </source>
</evidence>
<keyword evidence="1" id="KW-0472">Membrane</keyword>
<evidence type="ECO:0000313" key="3">
    <source>
        <dbReference type="Proteomes" id="UP000494106"/>
    </source>
</evidence>
<reference evidence="2 3" key="1">
    <citation type="submission" date="2020-04" db="EMBL/GenBank/DDBJ databases">
        <authorList>
            <person name="Wallbank WR R."/>
            <person name="Pardo Diaz C."/>
            <person name="Kozak K."/>
            <person name="Martin S."/>
            <person name="Jiggins C."/>
            <person name="Moest M."/>
            <person name="Warren A I."/>
            <person name="Byers J.R.P. K."/>
            <person name="Montejo-Kovacevich G."/>
            <person name="Yen C E."/>
        </authorList>
    </citation>
    <scope>NUCLEOTIDE SEQUENCE [LARGE SCALE GENOMIC DNA]</scope>
</reference>
<evidence type="ECO:0000256" key="1">
    <source>
        <dbReference type="SAM" id="Phobius"/>
    </source>
</evidence>
<name>A0A8S1A020_ARCPL</name>
<accession>A0A8S1A020</accession>
<dbReference type="EMBL" id="CADEBC010000503">
    <property type="protein sequence ID" value="CAB3239914.1"/>
    <property type="molecule type" value="Genomic_DNA"/>
</dbReference>
<sequence length="848" mass="93163">MCKFRSNRALSPSIVRLEFVKMYWIPIVLVAAAACAQAQQTALSRVPDDLAECYSDPNLLNRNNLPPATIQVLIDIIRQIEDNPNVNMDLRQLSAVLLHTYRQDGIEFHMNQNSFASTMVLPFSPTGHSFHRHRLLLTRLIPRNFASLANDTLPSQLKCAIHHMLSTTVDMRLRGDESNCNQLSQYRSLRSGRSISDDVEIIKPMMKTDPSGAMQNHNPNDDVEYSSFSDTMSERQQLSQSTCPLLGGVVNTQWGAVSAGTVIAGIAAGASPQVVPIMNLVRDSDLNYKNVPQNVNNLFPATLSGDLAEAVLIQGTERGNSIISVGTAGNWNSSQATRFFMLHNYVNVEMTDPEIRGGIDGFVLGSLMPSILANSGNLPLSTLLDMYYSPVNGLLTDPSIRACNRGNLAQTNIPNLQAETLAFAAALDTNMALRGTIISGLDALVQSAVANFQTYTANNLNDMNCVTTLTVSRDFRTRTRLYIAMDATWPYQAVYPAISFLLDEIEVNKFGSNVTLLSAFDGSIIINTTGSIAEFHANYTAARHASILTGVNLLTSLTNIRQLMQEQLDLERINNYVGGASTVLLYMINSGNLQNNQAVWEQARLLNETVPDLRILFATSSNQQETIWNLVRDMSNDIHTVSLNTGGLNADVVMRPVLDRIFSAGRRIINPQCGSNFDGGSSGSRHFNDNVEPGYINFYSIHPNYFYLTSENRRIRINRSGGGPGTLTVCHSRVIEHPRQNITQIGEDANAVTCQTLATTGNVDINLENACDNYWTINTCPPFYISVQSNAALTAASAVACTDANCRFPYNIPYQVQIEELGCFSGANSVTASFLIILTALYFTLIKN</sequence>
<dbReference type="Proteomes" id="UP000494106">
    <property type="component" value="Unassembled WGS sequence"/>
</dbReference>
<gene>
    <name evidence="2" type="ORF">APLA_LOCUS8094</name>
</gene>
<comment type="caution">
    <text evidence="2">The sequence shown here is derived from an EMBL/GenBank/DDBJ whole genome shotgun (WGS) entry which is preliminary data.</text>
</comment>